<dbReference type="AlphaFoldDB" id="X0S6W6"/>
<name>X0S6W6_9ZZZZ</name>
<organism evidence="1">
    <name type="scientific">marine sediment metagenome</name>
    <dbReference type="NCBI Taxonomy" id="412755"/>
    <lineage>
        <taxon>unclassified sequences</taxon>
        <taxon>metagenomes</taxon>
        <taxon>ecological metagenomes</taxon>
    </lineage>
</organism>
<comment type="caution">
    <text evidence="1">The sequence shown here is derived from an EMBL/GenBank/DDBJ whole genome shotgun (WGS) entry which is preliminary data.</text>
</comment>
<dbReference type="EMBL" id="BARS01005660">
    <property type="protein sequence ID" value="GAF76754.1"/>
    <property type="molecule type" value="Genomic_DNA"/>
</dbReference>
<protein>
    <submittedName>
        <fullName evidence="1">Uncharacterized protein</fullName>
    </submittedName>
</protein>
<reference evidence="1" key="1">
    <citation type="journal article" date="2014" name="Front. Microbiol.">
        <title>High frequency of phylogenetically diverse reductive dehalogenase-homologous genes in deep subseafloor sedimentary metagenomes.</title>
        <authorList>
            <person name="Kawai M."/>
            <person name="Futagami T."/>
            <person name="Toyoda A."/>
            <person name="Takaki Y."/>
            <person name="Nishi S."/>
            <person name="Hori S."/>
            <person name="Arai W."/>
            <person name="Tsubouchi T."/>
            <person name="Morono Y."/>
            <person name="Uchiyama I."/>
            <person name="Ito T."/>
            <person name="Fujiyama A."/>
            <person name="Inagaki F."/>
            <person name="Takami H."/>
        </authorList>
    </citation>
    <scope>NUCLEOTIDE SEQUENCE</scope>
    <source>
        <strain evidence="1">Expedition CK06-06</strain>
    </source>
</reference>
<sequence length="114" mass="13659">MENIIKRIEALERDRPPRQTLIVWKNEDGTYDIEGRRYTADQFTRWQTLNDADTTQIIILSFSKADRDTIRHIQPILNQYDGNMARMISEEREIVRPGARTIQQERAKYEDKYE</sequence>
<evidence type="ECO:0000313" key="1">
    <source>
        <dbReference type="EMBL" id="GAF76754.1"/>
    </source>
</evidence>
<gene>
    <name evidence="1" type="ORF">S01H1_11105</name>
</gene>
<accession>X0S6W6</accession>
<proteinExistence type="predicted"/>